<organism evidence="1 2">
    <name type="scientific">Stylosanthes scabra</name>
    <dbReference type="NCBI Taxonomy" id="79078"/>
    <lineage>
        <taxon>Eukaryota</taxon>
        <taxon>Viridiplantae</taxon>
        <taxon>Streptophyta</taxon>
        <taxon>Embryophyta</taxon>
        <taxon>Tracheophyta</taxon>
        <taxon>Spermatophyta</taxon>
        <taxon>Magnoliopsida</taxon>
        <taxon>eudicotyledons</taxon>
        <taxon>Gunneridae</taxon>
        <taxon>Pentapetalae</taxon>
        <taxon>rosids</taxon>
        <taxon>fabids</taxon>
        <taxon>Fabales</taxon>
        <taxon>Fabaceae</taxon>
        <taxon>Papilionoideae</taxon>
        <taxon>50 kb inversion clade</taxon>
        <taxon>dalbergioids sensu lato</taxon>
        <taxon>Dalbergieae</taxon>
        <taxon>Pterocarpus clade</taxon>
        <taxon>Stylosanthes</taxon>
    </lineage>
</organism>
<evidence type="ECO:0000313" key="2">
    <source>
        <dbReference type="Proteomes" id="UP001341840"/>
    </source>
</evidence>
<comment type="caution">
    <text evidence="1">The sequence shown here is derived from an EMBL/GenBank/DDBJ whole genome shotgun (WGS) entry which is preliminary data.</text>
</comment>
<name>A0ABU6WSC1_9FABA</name>
<dbReference type="EMBL" id="JASCZI010182639">
    <property type="protein sequence ID" value="MED6188331.1"/>
    <property type="molecule type" value="Genomic_DNA"/>
</dbReference>
<protein>
    <submittedName>
        <fullName evidence="1">Uncharacterized protein</fullName>
    </submittedName>
</protein>
<gene>
    <name evidence="1" type="ORF">PIB30_084945</name>
</gene>
<keyword evidence="2" id="KW-1185">Reference proteome</keyword>
<proteinExistence type="predicted"/>
<dbReference type="Proteomes" id="UP001341840">
    <property type="component" value="Unassembled WGS sequence"/>
</dbReference>
<reference evidence="1 2" key="1">
    <citation type="journal article" date="2023" name="Plants (Basel)">
        <title>Bridging the Gap: Combining Genomics and Transcriptomics Approaches to Understand Stylosanthes scabra, an Orphan Legume from the Brazilian Caatinga.</title>
        <authorList>
            <person name="Ferreira-Neto J.R.C."/>
            <person name="da Silva M.D."/>
            <person name="Binneck E."/>
            <person name="de Melo N.F."/>
            <person name="da Silva R.H."/>
            <person name="de Melo A.L.T.M."/>
            <person name="Pandolfi V."/>
            <person name="Bustamante F.O."/>
            <person name="Brasileiro-Vidal A.C."/>
            <person name="Benko-Iseppon A.M."/>
        </authorList>
    </citation>
    <scope>NUCLEOTIDE SEQUENCE [LARGE SCALE GENOMIC DNA]</scope>
    <source>
        <tissue evidence="1">Leaves</tissue>
    </source>
</reference>
<sequence length="102" mass="11274">MLHSRPQPNTAGFALATHIILMNVPSCKRTIQWLQLITSLKAPRYHPTISSTILKGGGIISPLFRAHLNNSKTKTNSNTPTVNLGINRTKDINHRIFGPILP</sequence>
<accession>A0ABU6WSC1</accession>
<evidence type="ECO:0000313" key="1">
    <source>
        <dbReference type="EMBL" id="MED6188331.1"/>
    </source>
</evidence>